<evidence type="ECO:0000313" key="3">
    <source>
        <dbReference type="Proteomes" id="UP001310594"/>
    </source>
</evidence>
<dbReference type="AlphaFoldDB" id="A0AAN7ZVM2"/>
<proteinExistence type="predicted"/>
<feature type="chain" id="PRO_5042812479" evidence="1">
    <location>
        <begin position="22"/>
        <end position="170"/>
    </location>
</feature>
<sequence>MYFSLSSIILPGLALPALIHAGGCPPKRLGVAVPYCGRVENNTPWTLKWTEFSKGDDLCHVYNWNGGDGAVGWSPKPNGQRKIQCDQHSLAKHKKKGGYAERVDVDGVTFADRRWRVSWDESGHSDDLAAGVWVKFSNAEVAGCGVNADGKVPECRIKCKSPFAGWGCVQ</sequence>
<accession>A0AAN7ZVM2</accession>
<name>A0AAN7ZVM2_9PEZI</name>
<evidence type="ECO:0000256" key="1">
    <source>
        <dbReference type="SAM" id="SignalP"/>
    </source>
</evidence>
<feature type="signal peptide" evidence="1">
    <location>
        <begin position="1"/>
        <end position="21"/>
    </location>
</feature>
<evidence type="ECO:0000313" key="2">
    <source>
        <dbReference type="EMBL" id="KAK5691409.1"/>
    </source>
</evidence>
<dbReference type="EMBL" id="JAVRQU010000021">
    <property type="protein sequence ID" value="KAK5691409.1"/>
    <property type="molecule type" value="Genomic_DNA"/>
</dbReference>
<protein>
    <submittedName>
        <fullName evidence="2">Uncharacterized protein</fullName>
    </submittedName>
</protein>
<organism evidence="2 3">
    <name type="scientific">Elasticomyces elasticus</name>
    <dbReference type="NCBI Taxonomy" id="574655"/>
    <lineage>
        <taxon>Eukaryota</taxon>
        <taxon>Fungi</taxon>
        <taxon>Dikarya</taxon>
        <taxon>Ascomycota</taxon>
        <taxon>Pezizomycotina</taxon>
        <taxon>Dothideomycetes</taxon>
        <taxon>Dothideomycetidae</taxon>
        <taxon>Mycosphaerellales</taxon>
        <taxon>Teratosphaeriaceae</taxon>
        <taxon>Elasticomyces</taxon>
    </lineage>
</organism>
<gene>
    <name evidence="2" type="ORF">LTR97_011402</name>
</gene>
<comment type="caution">
    <text evidence="2">The sequence shown here is derived from an EMBL/GenBank/DDBJ whole genome shotgun (WGS) entry which is preliminary data.</text>
</comment>
<dbReference type="Proteomes" id="UP001310594">
    <property type="component" value="Unassembled WGS sequence"/>
</dbReference>
<keyword evidence="1" id="KW-0732">Signal</keyword>
<reference evidence="2" key="1">
    <citation type="submission" date="2023-08" db="EMBL/GenBank/DDBJ databases">
        <title>Black Yeasts Isolated from many extreme environments.</title>
        <authorList>
            <person name="Coleine C."/>
            <person name="Stajich J.E."/>
            <person name="Selbmann L."/>
        </authorList>
    </citation>
    <scope>NUCLEOTIDE SEQUENCE</scope>
    <source>
        <strain evidence="2">CCFEE 5810</strain>
    </source>
</reference>